<dbReference type="Pfam" id="PF00354">
    <property type="entry name" value="Pentaxin"/>
    <property type="match status" value="1"/>
</dbReference>
<keyword evidence="4" id="KW-1015">Disulfide bond</keyword>
<dbReference type="GO" id="GO:0046872">
    <property type="term" value="F:metal ion binding"/>
    <property type="evidence" value="ECO:0007669"/>
    <property type="project" value="UniProtKB-KW"/>
</dbReference>
<dbReference type="EMBL" id="JAINUF010000012">
    <property type="protein sequence ID" value="KAJ8345070.1"/>
    <property type="molecule type" value="Genomic_DNA"/>
</dbReference>
<comment type="cofactor">
    <cofactor evidence="1">
        <name>Ca(2+)</name>
        <dbReference type="ChEBI" id="CHEBI:29108"/>
    </cofactor>
</comment>
<evidence type="ECO:0000256" key="8">
    <source>
        <dbReference type="SAM" id="SignalP"/>
    </source>
</evidence>
<feature type="chain" id="PRO_5040171716" description="Pentraxin (PTX) domain-containing protein" evidence="8">
    <location>
        <begin position="26"/>
        <end position="520"/>
    </location>
</feature>
<dbReference type="InterPro" id="IPR013320">
    <property type="entry name" value="ConA-like_dom_sf"/>
</dbReference>
<feature type="domain" description="Pentraxin (PTX)" evidence="9">
    <location>
        <begin position="309"/>
        <end position="517"/>
    </location>
</feature>
<keyword evidence="11" id="KW-1185">Reference proteome</keyword>
<dbReference type="SMART" id="SM00159">
    <property type="entry name" value="PTX"/>
    <property type="match status" value="1"/>
</dbReference>
<evidence type="ECO:0000256" key="2">
    <source>
        <dbReference type="ARBA" id="ARBA00022723"/>
    </source>
</evidence>
<evidence type="ECO:0000256" key="3">
    <source>
        <dbReference type="ARBA" id="ARBA00022837"/>
    </source>
</evidence>
<feature type="region of interest" description="Disordered" evidence="7">
    <location>
        <begin position="216"/>
        <end position="242"/>
    </location>
</feature>
<dbReference type="PANTHER" id="PTHR19277:SF122">
    <property type="entry name" value="PENTRAXIN-4"/>
    <property type="match status" value="1"/>
</dbReference>
<reference evidence="10" key="1">
    <citation type="journal article" date="2023" name="Science">
        <title>Genome structures resolve the early diversification of teleost fishes.</title>
        <authorList>
            <person name="Parey E."/>
            <person name="Louis A."/>
            <person name="Montfort J."/>
            <person name="Bouchez O."/>
            <person name="Roques C."/>
            <person name="Iampietro C."/>
            <person name="Lluch J."/>
            <person name="Castinel A."/>
            <person name="Donnadieu C."/>
            <person name="Desvignes T."/>
            <person name="Floi Bucao C."/>
            <person name="Jouanno E."/>
            <person name="Wen M."/>
            <person name="Mejri S."/>
            <person name="Dirks R."/>
            <person name="Jansen H."/>
            <person name="Henkel C."/>
            <person name="Chen W.J."/>
            <person name="Zahm M."/>
            <person name="Cabau C."/>
            <person name="Klopp C."/>
            <person name="Thompson A.W."/>
            <person name="Robinson-Rechavi M."/>
            <person name="Braasch I."/>
            <person name="Lecointre G."/>
            <person name="Bobe J."/>
            <person name="Postlethwait J.H."/>
            <person name="Berthelot C."/>
            <person name="Roest Crollius H."/>
            <person name="Guiguen Y."/>
        </authorList>
    </citation>
    <scope>NUCLEOTIDE SEQUENCE</scope>
    <source>
        <strain evidence="10">WJC10195</strain>
    </source>
</reference>
<keyword evidence="5" id="KW-0325">Glycoprotein</keyword>
<evidence type="ECO:0000256" key="7">
    <source>
        <dbReference type="SAM" id="MobiDB-lite"/>
    </source>
</evidence>
<name>A0A9Q1IKB9_SYNKA</name>
<feature type="signal peptide" evidence="8">
    <location>
        <begin position="1"/>
        <end position="25"/>
    </location>
</feature>
<evidence type="ECO:0000256" key="4">
    <source>
        <dbReference type="ARBA" id="ARBA00023157"/>
    </source>
</evidence>
<comment type="caution">
    <text evidence="10">The sequence shown here is derived from an EMBL/GenBank/DDBJ whole genome shotgun (WGS) entry which is preliminary data.</text>
</comment>
<keyword evidence="3" id="KW-0106">Calcium</keyword>
<evidence type="ECO:0000256" key="6">
    <source>
        <dbReference type="PROSITE-ProRule" id="PRU01172"/>
    </source>
</evidence>
<dbReference type="Proteomes" id="UP001152622">
    <property type="component" value="Chromosome 12"/>
</dbReference>
<organism evidence="10 11">
    <name type="scientific">Synaphobranchus kaupii</name>
    <name type="common">Kaup's arrowtooth eel</name>
    <dbReference type="NCBI Taxonomy" id="118154"/>
    <lineage>
        <taxon>Eukaryota</taxon>
        <taxon>Metazoa</taxon>
        <taxon>Chordata</taxon>
        <taxon>Craniata</taxon>
        <taxon>Vertebrata</taxon>
        <taxon>Euteleostomi</taxon>
        <taxon>Actinopterygii</taxon>
        <taxon>Neopterygii</taxon>
        <taxon>Teleostei</taxon>
        <taxon>Anguilliformes</taxon>
        <taxon>Synaphobranchidae</taxon>
        <taxon>Synaphobranchus</taxon>
    </lineage>
</organism>
<dbReference type="SUPFAM" id="SSF57997">
    <property type="entry name" value="Tropomyosin"/>
    <property type="match status" value="1"/>
</dbReference>
<dbReference type="InterPro" id="IPR051360">
    <property type="entry name" value="Neuronal_Pentraxin_Related"/>
</dbReference>
<gene>
    <name evidence="10" type="ORF">SKAU_G00292630</name>
</gene>
<evidence type="ECO:0000259" key="9">
    <source>
        <dbReference type="PROSITE" id="PS51828"/>
    </source>
</evidence>
<dbReference type="Gene3D" id="1.20.5.50">
    <property type="match status" value="1"/>
</dbReference>
<dbReference type="SUPFAM" id="SSF49899">
    <property type="entry name" value="Concanavalin A-like lectins/glucanases"/>
    <property type="match status" value="1"/>
</dbReference>
<dbReference type="Gene3D" id="2.60.120.200">
    <property type="match status" value="1"/>
</dbReference>
<evidence type="ECO:0000256" key="1">
    <source>
        <dbReference type="ARBA" id="ARBA00001913"/>
    </source>
</evidence>
<dbReference type="PROSITE" id="PS51828">
    <property type="entry name" value="PTX_2"/>
    <property type="match status" value="1"/>
</dbReference>
<protein>
    <recommendedName>
        <fullName evidence="9">Pentraxin (PTX) domain-containing protein</fullName>
    </recommendedName>
</protein>
<keyword evidence="2" id="KW-0479">Metal-binding</keyword>
<accession>A0A9Q1IKB9</accession>
<proteinExistence type="predicted"/>
<evidence type="ECO:0000313" key="11">
    <source>
        <dbReference type="Proteomes" id="UP001152622"/>
    </source>
</evidence>
<dbReference type="InterPro" id="IPR001759">
    <property type="entry name" value="PTX_dom"/>
</dbReference>
<evidence type="ECO:0000256" key="5">
    <source>
        <dbReference type="ARBA" id="ARBA00023180"/>
    </source>
</evidence>
<sequence length="520" mass="58023">MNVPKAWTGLLLFLTVSLCAQNAVGQGTPGMGLRKPFFERLRRLDEQFRRFQEMTLTQLQGIAENYNISYNIDARFQQLAEQQQNMSDSLMAFQASAASDLSSLKLWTKKLQKKTERLDLKVSELEQTLEESSKRGPSPGESPEDQGARISNVTQELQEHRARLDDITANRAEVRGGLRELRDSLGKQESRMAQLEEQVRSVLQQGHAFPAGAREDNIESNLTPQDLGPRAMTTARGYESPKTSAKLLMKHSKGKKAKEGLIEEPKELWEMPHQQEELRDMLDLPQLPLRHKIPRHQHASKNTGTTCNVKSALNFPSASTQNYVTFRKGLAAGIHELSICTWLKVREGTGYIGTLLSYATEDNDNKLVLYGRNSTRRGSLDLVIGDPVYRELPVDGVLDGHWHHLCVVWSSIEGRFWHYTDRRLTSTGSRFRKGYEIPSGGAVVLGQEQDAVGGGFDEAEAFVGELAGFAMWARALSPGEVSAVATGRSLPRGAILTLDDIDQPNGNVQLVHCDCLEHCF</sequence>
<evidence type="ECO:0000313" key="10">
    <source>
        <dbReference type="EMBL" id="KAJ8345070.1"/>
    </source>
</evidence>
<dbReference type="OrthoDB" id="8793160at2759"/>
<dbReference type="AlphaFoldDB" id="A0A9Q1IKB9"/>
<dbReference type="PRINTS" id="PR00895">
    <property type="entry name" value="PENTAXIN"/>
</dbReference>
<dbReference type="PANTHER" id="PTHR19277">
    <property type="entry name" value="PENTRAXIN"/>
    <property type="match status" value="1"/>
</dbReference>
<keyword evidence="8" id="KW-0732">Signal</keyword>
<comment type="caution">
    <text evidence="6">Lacks conserved residue(s) required for the propagation of feature annotation.</text>
</comment>
<feature type="region of interest" description="Disordered" evidence="7">
    <location>
        <begin position="127"/>
        <end position="147"/>
    </location>
</feature>